<feature type="region of interest" description="Disordered" evidence="2">
    <location>
        <begin position="90"/>
        <end position="122"/>
    </location>
</feature>
<evidence type="ECO:0000313" key="6">
    <source>
        <dbReference type="Proteomes" id="UP000034617"/>
    </source>
</evidence>
<dbReference type="GO" id="GO:0004867">
    <property type="term" value="F:serine-type endopeptidase inhibitor activity"/>
    <property type="evidence" value="ECO:0007669"/>
    <property type="project" value="InterPro"/>
</dbReference>
<dbReference type="CDD" id="cd19588">
    <property type="entry name" value="serpin_miropin-like"/>
    <property type="match status" value="1"/>
</dbReference>
<dbReference type="InterPro" id="IPR023795">
    <property type="entry name" value="Serpin_CS"/>
</dbReference>
<comment type="similarity">
    <text evidence="1">Belongs to the serpin family.</text>
</comment>
<comment type="caution">
    <text evidence="5">The sequence shown here is derived from an EMBL/GenBank/DDBJ whole genome shotgun (WGS) entry which is preliminary data.</text>
</comment>
<feature type="domain" description="Serpin" evidence="4">
    <location>
        <begin position="139"/>
        <end position="498"/>
    </location>
</feature>
<dbReference type="InterPro" id="IPR042185">
    <property type="entry name" value="Serpin_sf_2"/>
</dbReference>
<dbReference type="AlphaFoldDB" id="A0A0G1JS03"/>
<organism evidence="5 6">
    <name type="scientific">Candidatus Gottesmanbacteria bacterium GW2011_GWB1_44_11c</name>
    <dbReference type="NCBI Taxonomy" id="1618447"/>
    <lineage>
        <taxon>Bacteria</taxon>
        <taxon>Candidatus Gottesmaniibacteriota</taxon>
    </lineage>
</organism>
<evidence type="ECO:0000259" key="4">
    <source>
        <dbReference type="SMART" id="SM00093"/>
    </source>
</evidence>
<dbReference type="InterPro" id="IPR042178">
    <property type="entry name" value="Serpin_sf_1"/>
</dbReference>
<dbReference type="PANTHER" id="PTHR11461">
    <property type="entry name" value="SERINE PROTEASE INHIBITOR, SERPIN"/>
    <property type="match status" value="1"/>
</dbReference>
<evidence type="ECO:0000256" key="1">
    <source>
        <dbReference type="RuleBase" id="RU000411"/>
    </source>
</evidence>
<proteinExistence type="inferred from homology"/>
<sequence length="500" mass="54819">MSAPQELLAYIVSARGKGFSDEAITQALRNAGWSKRDIQKAFEPHEPQTKPSRQAISPLVIFISIMLFLLFGGACAYGLYVYQNQLKITPSPTPTPNPIPTTYPPAGGHSSASPSAHPSATSSSQLSSDISFAHNGFGFDVFKNLLKTEGDKNVVISPTSIALALSMTYNGASESTKLAMAKTLKISAIDTKKLNEESATLIKLLSNPDPQVTLSIANSIWARKGIAFLPEFLNTNKTYYNAQIQSLDFTLPSAADTINAWVSTNTKGKIPTIVAKPIAPTIVMYLINAIYFYGTWTYEFDTALTQVLPFTLPDTSKIQHLMMKQERKDFLYQETNAFQGVLLPYGKNKQLSMVIMLPKTTFSAFLGQLTHATWNSWMKSFAEMQGTLLLPKFKIEYKTSLSKTLSALGMANAFSESADFSGMRKQKDLFISDVIHKTYIDVNEQGTEAAAVTSVSVGITSIGEPKKTFLMEVNKPFFFAITDTQSGEILFMGGINNPSK</sequence>
<keyword evidence="3" id="KW-1133">Transmembrane helix</keyword>
<protein>
    <submittedName>
        <fullName evidence="5">Serine protease inhibitor</fullName>
    </submittedName>
</protein>
<dbReference type="EMBL" id="LCHM01000012">
    <property type="protein sequence ID" value="KKT38244.1"/>
    <property type="molecule type" value="Genomic_DNA"/>
</dbReference>
<dbReference type="Gene3D" id="3.30.497.10">
    <property type="entry name" value="Antithrombin, subunit I, domain 2"/>
    <property type="match status" value="1"/>
</dbReference>
<feature type="transmembrane region" description="Helical" evidence="3">
    <location>
        <begin position="59"/>
        <end position="82"/>
    </location>
</feature>
<evidence type="ECO:0000256" key="2">
    <source>
        <dbReference type="SAM" id="MobiDB-lite"/>
    </source>
</evidence>
<dbReference type="SMART" id="SM00093">
    <property type="entry name" value="SERPIN"/>
    <property type="match status" value="1"/>
</dbReference>
<dbReference type="InterPro" id="IPR000215">
    <property type="entry name" value="Serpin_fam"/>
</dbReference>
<dbReference type="InterPro" id="IPR036186">
    <property type="entry name" value="Serpin_sf"/>
</dbReference>
<keyword evidence="3" id="KW-0472">Membrane</keyword>
<accession>A0A0G1JS03</accession>
<dbReference type="PANTHER" id="PTHR11461:SF211">
    <property type="entry name" value="GH10112P-RELATED"/>
    <property type="match status" value="1"/>
</dbReference>
<dbReference type="PATRIC" id="fig|1618447.3.peg.461"/>
<evidence type="ECO:0000313" key="5">
    <source>
        <dbReference type="EMBL" id="KKT38244.1"/>
    </source>
</evidence>
<dbReference type="Gene3D" id="2.30.39.10">
    <property type="entry name" value="Alpha-1-antitrypsin, domain 1"/>
    <property type="match status" value="1"/>
</dbReference>
<dbReference type="Pfam" id="PF00079">
    <property type="entry name" value="Serpin"/>
    <property type="match status" value="1"/>
</dbReference>
<feature type="compositionally biased region" description="Pro residues" evidence="2">
    <location>
        <begin position="91"/>
        <end position="103"/>
    </location>
</feature>
<reference evidence="5 6" key="1">
    <citation type="journal article" date="2015" name="Nature">
        <title>rRNA introns, odd ribosomes, and small enigmatic genomes across a large radiation of phyla.</title>
        <authorList>
            <person name="Brown C.T."/>
            <person name="Hug L.A."/>
            <person name="Thomas B.C."/>
            <person name="Sharon I."/>
            <person name="Castelle C.J."/>
            <person name="Singh A."/>
            <person name="Wilkins M.J."/>
            <person name="Williams K.H."/>
            <person name="Banfield J.F."/>
        </authorList>
    </citation>
    <scope>NUCLEOTIDE SEQUENCE [LARGE SCALE GENOMIC DNA]</scope>
</reference>
<name>A0A0G1JS03_9BACT</name>
<evidence type="ECO:0000256" key="3">
    <source>
        <dbReference type="SAM" id="Phobius"/>
    </source>
</evidence>
<feature type="compositionally biased region" description="Low complexity" evidence="2">
    <location>
        <begin position="104"/>
        <end position="122"/>
    </location>
</feature>
<dbReference type="GO" id="GO:0005615">
    <property type="term" value="C:extracellular space"/>
    <property type="evidence" value="ECO:0007669"/>
    <property type="project" value="InterPro"/>
</dbReference>
<dbReference type="Proteomes" id="UP000034617">
    <property type="component" value="Unassembled WGS sequence"/>
</dbReference>
<dbReference type="SUPFAM" id="SSF56574">
    <property type="entry name" value="Serpins"/>
    <property type="match status" value="1"/>
</dbReference>
<dbReference type="InterPro" id="IPR023796">
    <property type="entry name" value="Serpin_dom"/>
</dbReference>
<dbReference type="PROSITE" id="PS00284">
    <property type="entry name" value="SERPIN"/>
    <property type="match status" value="1"/>
</dbReference>
<keyword evidence="3" id="KW-0812">Transmembrane</keyword>
<gene>
    <name evidence="5" type="ORF">UW22_C0012G0013</name>
</gene>